<dbReference type="Pfam" id="PF04063">
    <property type="entry name" value="DUF383"/>
    <property type="match status" value="1"/>
</dbReference>
<dbReference type="Proteomes" id="UP000220797">
    <property type="component" value="Unassembled WGS sequence"/>
</dbReference>
<dbReference type="AlphaFoldDB" id="A0A1J1GTY9"/>
<reference evidence="2" key="1">
    <citation type="submission" date="2015-04" db="EMBL/GenBank/DDBJ databases">
        <authorList>
            <consortium name="Pathogen Informatics"/>
        </authorList>
    </citation>
    <scope>NUCLEOTIDE SEQUENCE [LARGE SCALE GENOMIC DNA]</scope>
    <source>
        <strain evidence="2">8A</strain>
    </source>
</reference>
<dbReference type="VEuPathDB" id="PlasmoDB:PGAL8A_00297300"/>
<proteinExistence type="predicted"/>
<keyword evidence="3" id="KW-1185">Reference proteome</keyword>
<evidence type="ECO:0000313" key="2">
    <source>
        <dbReference type="EMBL" id="CRG95761.1"/>
    </source>
</evidence>
<evidence type="ECO:0000259" key="1">
    <source>
        <dbReference type="Pfam" id="PF04063"/>
    </source>
</evidence>
<dbReference type="PANTHER" id="PTHR13387">
    <property type="entry name" value="PROTEIN HGH1 HOMOLOG"/>
    <property type="match status" value="1"/>
</dbReference>
<feature type="domain" description="Protein HGH1 N-terminal" evidence="1">
    <location>
        <begin position="114"/>
        <end position="259"/>
    </location>
</feature>
<sequence>MDMKKEEDATGESNEANENIYEELFSYANSDNEIVKKESLRIILSLLEENELIEYIRKNNKKCFKIIISNLNSRNKMLSLECLLNLSARLPKELTERNIIEILFDMVKEEEKYEENCIDLYIMIISNITRCKEGIYKILDLKEDTNIDINEEKFFVSYYLNKLLYFFFLPIKPSINKNINDKYIYVSHILINISSIKESSLFFKNVSFLNKISEQILNKDRFRAILPFIINLCLNETTHNYLFHDSCILFPYILSYIYTNNYSLCSNNIYNSNNVEKSDNIHHIILQKATVLINCSIIKSRIIIILLYLCKKDYSREKLHNYGIYDILRNWKSHEKDTELLSDIENIADKFEAKKNGKAFIS</sequence>
<gene>
    <name evidence="2" type="ORF">PGAL8A_00297300</name>
</gene>
<dbReference type="OMA" id="YIMLVAN"/>
<protein>
    <recommendedName>
        <fullName evidence="1">Protein HGH1 N-terminal domain-containing protein</fullName>
    </recommendedName>
</protein>
<dbReference type="SUPFAM" id="SSF48371">
    <property type="entry name" value="ARM repeat"/>
    <property type="match status" value="1"/>
</dbReference>
<evidence type="ECO:0000313" key="3">
    <source>
        <dbReference type="Proteomes" id="UP000220797"/>
    </source>
</evidence>
<dbReference type="InterPro" id="IPR039717">
    <property type="entry name" value="Hgh1"/>
</dbReference>
<dbReference type="GeneID" id="39731506"/>
<dbReference type="InterPro" id="IPR016024">
    <property type="entry name" value="ARM-type_fold"/>
</dbReference>
<dbReference type="PANTHER" id="PTHR13387:SF9">
    <property type="entry name" value="PROTEIN HGH1 HOMOLOG"/>
    <property type="match status" value="1"/>
</dbReference>
<dbReference type="EMBL" id="CVMV01000045">
    <property type="protein sequence ID" value="CRG95761.1"/>
    <property type="molecule type" value="Genomic_DNA"/>
</dbReference>
<dbReference type="InterPro" id="IPR007205">
    <property type="entry name" value="Protein_HGH1_N"/>
</dbReference>
<organism evidence="2 3">
    <name type="scientific">Plasmodium gallinaceum</name>
    <dbReference type="NCBI Taxonomy" id="5849"/>
    <lineage>
        <taxon>Eukaryota</taxon>
        <taxon>Sar</taxon>
        <taxon>Alveolata</taxon>
        <taxon>Apicomplexa</taxon>
        <taxon>Aconoidasida</taxon>
        <taxon>Haemosporida</taxon>
        <taxon>Plasmodiidae</taxon>
        <taxon>Plasmodium</taxon>
        <taxon>Plasmodium (Haemamoeba)</taxon>
    </lineage>
</organism>
<dbReference type="RefSeq" id="XP_028528569.1">
    <property type="nucleotide sequence ID" value="XM_028671969.1"/>
</dbReference>
<dbReference type="OrthoDB" id="382655at2759"/>
<comment type="caution">
    <text evidence="2">The sequence shown here is derived from an EMBL/GenBank/DDBJ whole genome shotgun (WGS) entry which is preliminary data.</text>
</comment>
<accession>A0A1J1GTY9</accession>
<name>A0A1J1GTY9_PLAGA</name>